<dbReference type="AlphaFoldDB" id="A0A438DAN6"/>
<protein>
    <submittedName>
        <fullName evidence="1">E3 ubiquitin-protein ligase SINAT3</fullName>
    </submittedName>
</protein>
<dbReference type="EMBL" id="QGNW01001714">
    <property type="protein sequence ID" value="RVW32488.1"/>
    <property type="molecule type" value="Genomic_DNA"/>
</dbReference>
<dbReference type="SUPFAM" id="SSF101353">
    <property type="entry name" value="Putative anticodon-binding domain of alanyl-tRNA synthetase (AlaRS)"/>
    <property type="match status" value="1"/>
</dbReference>
<dbReference type="GO" id="GO:0004813">
    <property type="term" value="F:alanine-tRNA ligase activity"/>
    <property type="evidence" value="ECO:0007669"/>
    <property type="project" value="InterPro"/>
</dbReference>
<dbReference type="GO" id="GO:0005737">
    <property type="term" value="C:cytoplasm"/>
    <property type="evidence" value="ECO:0007669"/>
    <property type="project" value="InterPro"/>
</dbReference>
<evidence type="ECO:0000313" key="1">
    <source>
        <dbReference type="EMBL" id="RVW32488.1"/>
    </source>
</evidence>
<dbReference type="InterPro" id="IPR018162">
    <property type="entry name" value="Ala-tRNA-ligase_IIc_anticod-bd"/>
</dbReference>
<dbReference type="GO" id="GO:0005524">
    <property type="term" value="F:ATP binding"/>
    <property type="evidence" value="ECO:0007669"/>
    <property type="project" value="InterPro"/>
</dbReference>
<organism evidence="1 2">
    <name type="scientific">Vitis vinifera</name>
    <name type="common">Grape</name>
    <dbReference type="NCBI Taxonomy" id="29760"/>
    <lineage>
        <taxon>Eukaryota</taxon>
        <taxon>Viridiplantae</taxon>
        <taxon>Streptophyta</taxon>
        <taxon>Embryophyta</taxon>
        <taxon>Tracheophyta</taxon>
        <taxon>Spermatophyta</taxon>
        <taxon>Magnoliopsida</taxon>
        <taxon>eudicotyledons</taxon>
        <taxon>Gunneridae</taxon>
        <taxon>Pentapetalae</taxon>
        <taxon>rosids</taxon>
        <taxon>Vitales</taxon>
        <taxon>Vitaceae</taxon>
        <taxon>Viteae</taxon>
        <taxon>Vitis</taxon>
    </lineage>
</organism>
<gene>
    <name evidence="1" type="primary">SINAT3_2</name>
    <name evidence="1" type="ORF">CK203_081304</name>
</gene>
<proteinExistence type="predicted"/>
<sequence>MLGIVNEDREYVLRHILRRAVRYGSEVLKAQEGFFNRQQLGDIRCLALENMAESLELHCKNEEFGCPEIIPYHKAHA</sequence>
<dbReference type="GO" id="GO:0006419">
    <property type="term" value="P:alanyl-tRNA aminoacylation"/>
    <property type="evidence" value="ECO:0007669"/>
    <property type="project" value="InterPro"/>
</dbReference>
<name>A0A438DAN6_VITVI</name>
<reference evidence="1 2" key="1">
    <citation type="journal article" date="2018" name="PLoS Genet.">
        <title>Population sequencing reveals clonal diversity and ancestral inbreeding in the grapevine cultivar Chardonnay.</title>
        <authorList>
            <person name="Roach M.J."/>
            <person name="Johnson D.L."/>
            <person name="Bohlmann J."/>
            <person name="van Vuuren H.J."/>
            <person name="Jones S.J."/>
            <person name="Pretorius I.S."/>
            <person name="Schmidt S.A."/>
            <person name="Borneman A.R."/>
        </authorList>
    </citation>
    <scope>NUCLEOTIDE SEQUENCE [LARGE SCALE GENOMIC DNA]</scope>
    <source>
        <strain evidence="2">cv. Chardonnay</strain>
        <tissue evidence="1">Leaf</tissue>
    </source>
</reference>
<dbReference type="Proteomes" id="UP000288805">
    <property type="component" value="Unassembled WGS sequence"/>
</dbReference>
<comment type="caution">
    <text evidence="1">The sequence shown here is derived from an EMBL/GenBank/DDBJ whole genome shotgun (WGS) entry which is preliminary data.</text>
</comment>
<accession>A0A438DAN6</accession>
<evidence type="ECO:0000313" key="2">
    <source>
        <dbReference type="Proteomes" id="UP000288805"/>
    </source>
</evidence>